<name>A0A558R1Y1_9SPHN</name>
<proteinExistence type="predicted"/>
<evidence type="ECO:0000313" key="2">
    <source>
        <dbReference type="Proteomes" id="UP000318681"/>
    </source>
</evidence>
<dbReference type="InterPro" id="IPR007833">
    <property type="entry name" value="Capsule_polysaccharide_synth"/>
</dbReference>
<dbReference type="GO" id="GO:0015774">
    <property type="term" value="P:polysaccharide transport"/>
    <property type="evidence" value="ECO:0007669"/>
    <property type="project" value="InterPro"/>
</dbReference>
<dbReference type="EMBL" id="VNIM01000047">
    <property type="protein sequence ID" value="TVV73377.1"/>
    <property type="molecule type" value="Genomic_DNA"/>
</dbReference>
<accession>A0A558R1Y1</accession>
<dbReference type="AlphaFoldDB" id="A0A558R1Y1"/>
<dbReference type="RefSeq" id="WP_145152165.1">
    <property type="nucleotide sequence ID" value="NZ_VNIM01000047.1"/>
</dbReference>
<dbReference type="Pfam" id="PF05159">
    <property type="entry name" value="Capsule_synth"/>
    <property type="match status" value="1"/>
</dbReference>
<dbReference type="Proteomes" id="UP000318681">
    <property type="component" value="Unassembled WGS sequence"/>
</dbReference>
<sequence length="429" mass="47551">MKHRALNRKTFLFLQGPPGPFFARLADALAGEGHIVHRINFSGGDRWSWNLPSTDYRGSSGNWPHFFDSFIRSNRITDLVLFGDCRPLHRAAHGLAALRGLRIHVFEEGYIRPDWVTLELDGVNGNSSLSRDPDWYLEAARTLPPLPEHPPVASSFKRRADDALGYFTNNFFQLPRFPYYRSHRPISPVIEGVGWLRRLAGQKKARERTDAILAQVRETPYFVLPLQLNSDHQIRTHSPFGNMKVAMAYVIESFARSAPPGTVLVIKQHPLDNGLINWRRLARARAAEHGIADRMLFIEEGDIAQIVAGARGVVTVNSTTGTLALGVGVPVAVLGHAVYHIAGITHQGSLDAFWQAPPVPDTHIWDAFCRVLYDRCLIRGGFSSDEGLALLVEGAVKRLTGPEAAAGDRLLHEVDVSASPPRPGTAWRG</sequence>
<reference evidence="1 2" key="1">
    <citation type="submission" date="2019-07" db="EMBL/GenBank/DDBJ databases">
        <title>Sphingomonas solaris sp. nov., isolated from a solar panel from Boston, Massachusetts.</title>
        <authorList>
            <person name="Tanner K."/>
            <person name="Pascual J."/>
            <person name="Mancuso C."/>
            <person name="Pereto J."/>
            <person name="Khalil A."/>
            <person name="Vilanova C."/>
        </authorList>
    </citation>
    <scope>NUCLEOTIDE SEQUENCE [LARGE SCALE GENOMIC DNA]</scope>
    <source>
        <strain evidence="1 2">R4DWN</strain>
    </source>
</reference>
<dbReference type="OrthoDB" id="9794206at2"/>
<keyword evidence="2" id="KW-1185">Reference proteome</keyword>
<dbReference type="GO" id="GO:0000271">
    <property type="term" value="P:polysaccharide biosynthetic process"/>
    <property type="evidence" value="ECO:0007669"/>
    <property type="project" value="InterPro"/>
</dbReference>
<organism evidence="1 2">
    <name type="scientific">Alterirhizorhabdus solaris</name>
    <dbReference type="NCBI Taxonomy" id="2529389"/>
    <lineage>
        <taxon>Bacteria</taxon>
        <taxon>Pseudomonadati</taxon>
        <taxon>Pseudomonadota</taxon>
        <taxon>Alphaproteobacteria</taxon>
        <taxon>Sphingomonadales</taxon>
        <taxon>Rhizorhabdaceae</taxon>
        <taxon>Alterirhizorhabdus</taxon>
    </lineage>
</organism>
<evidence type="ECO:0000313" key="1">
    <source>
        <dbReference type="EMBL" id="TVV73377.1"/>
    </source>
</evidence>
<dbReference type="CDD" id="cd16441">
    <property type="entry name" value="beta_Kdo_transferase_KpsS"/>
    <property type="match status" value="1"/>
</dbReference>
<gene>
    <name evidence="1" type="ORF">FOY91_12275</name>
</gene>
<protein>
    <submittedName>
        <fullName evidence="1">Capsular biosynthesis protein</fullName>
    </submittedName>
</protein>
<comment type="caution">
    <text evidence="1">The sequence shown here is derived from an EMBL/GenBank/DDBJ whole genome shotgun (WGS) entry which is preliminary data.</text>
</comment>